<evidence type="ECO:0000256" key="4">
    <source>
        <dbReference type="ARBA" id="ARBA00022490"/>
    </source>
</evidence>
<evidence type="ECO:0000256" key="6">
    <source>
        <dbReference type="ARBA" id="ARBA00022687"/>
    </source>
</evidence>
<keyword evidence="5 12" id="KW-0808">Transferase</keyword>
<feature type="domain" description="RING-type" evidence="14">
    <location>
        <begin position="53"/>
        <end position="91"/>
    </location>
</feature>
<keyword evidence="17" id="KW-1185">Reference proteome</keyword>
<evidence type="ECO:0000259" key="15">
    <source>
        <dbReference type="PROSITE" id="PS50918"/>
    </source>
</evidence>
<dbReference type="GO" id="GO:0016055">
    <property type="term" value="P:Wnt signaling pathway"/>
    <property type="evidence" value="ECO:0007669"/>
    <property type="project" value="UniProtKB-KW"/>
</dbReference>
<dbReference type="PROSITE" id="PS50089">
    <property type="entry name" value="ZF_RING_2"/>
    <property type="match status" value="1"/>
</dbReference>
<dbReference type="EMBL" id="QKKF02019844">
    <property type="protein sequence ID" value="RZF39665.1"/>
    <property type="molecule type" value="Genomic_DNA"/>
</dbReference>
<gene>
    <name evidence="16" type="ORF">LSTR_LSTR001186</name>
</gene>
<keyword evidence="7 12" id="KW-0479">Metal-binding</keyword>
<evidence type="ECO:0000256" key="1">
    <source>
        <dbReference type="ARBA" id="ARBA00000900"/>
    </source>
</evidence>
<evidence type="ECO:0000256" key="10">
    <source>
        <dbReference type="ARBA" id="ARBA00022833"/>
    </source>
</evidence>
<dbReference type="AlphaFoldDB" id="A0A482X1D0"/>
<evidence type="ECO:0000256" key="12">
    <source>
        <dbReference type="RuleBase" id="RU367115"/>
    </source>
</evidence>
<evidence type="ECO:0000256" key="8">
    <source>
        <dbReference type="ARBA" id="ARBA00022771"/>
    </source>
</evidence>
<feature type="region of interest" description="Disordered" evidence="13">
    <location>
        <begin position="1"/>
        <end position="28"/>
    </location>
</feature>
<dbReference type="GO" id="GO:0051865">
    <property type="term" value="P:protein autoubiquitination"/>
    <property type="evidence" value="ECO:0007669"/>
    <property type="project" value="UniProtKB-UniRule"/>
</dbReference>
<dbReference type="GO" id="GO:0072572">
    <property type="term" value="F:poly-ADP-D-ribose binding"/>
    <property type="evidence" value="ECO:0007669"/>
    <property type="project" value="UniProtKB-UniRule"/>
</dbReference>
<feature type="compositionally biased region" description="Basic and acidic residues" evidence="13">
    <location>
        <begin position="1"/>
        <end position="15"/>
    </location>
</feature>
<name>A0A482X1D0_LAOST</name>
<keyword evidence="4 12" id="KW-0963">Cytoplasm</keyword>
<dbReference type="InterPro" id="IPR017907">
    <property type="entry name" value="Znf_RING_CS"/>
</dbReference>
<dbReference type="GO" id="GO:0008270">
    <property type="term" value="F:zinc ion binding"/>
    <property type="evidence" value="ECO:0007669"/>
    <property type="project" value="UniProtKB-UniRule"/>
</dbReference>
<sequence length="241" mass="26725">MAEGTRSRVDCEPRRSSRRRRKPVLENPTKKECNNELVPKAAEVESDPLVPDCAVCLQPCVYPSRLPCSHIFCFLCLKGIVSQSMKCAMCRQQIPADYLDHPDLLPSSAHPSSSTPSTTADKDDGGGGYQWFYEGRDGWWQYDVRTSADLEMAFKAGDRSCELLVAGHLYVADFDAMLQVRRDESFRVRRIKRDLATMPKKGVAGLRLPTSSSSATSDELANQLAGLTLSAESSTTRDITQ</sequence>
<reference evidence="16 17" key="1">
    <citation type="journal article" date="2017" name="Gigascience">
        <title>Genome sequence of the small brown planthopper, Laodelphax striatellus.</title>
        <authorList>
            <person name="Zhu J."/>
            <person name="Jiang F."/>
            <person name="Wang X."/>
            <person name="Yang P."/>
            <person name="Bao Y."/>
            <person name="Zhao W."/>
            <person name="Wang W."/>
            <person name="Lu H."/>
            <person name="Wang Q."/>
            <person name="Cui N."/>
            <person name="Li J."/>
            <person name="Chen X."/>
            <person name="Luo L."/>
            <person name="Yu J."/>
            <person name="Kang L."/>
            <person name="Cui F."/>
        </authorList>
    </citation>
    <scope>NUCLEOTIDE SEQUENCE [LARGE SCALE GENOMIC DNA]</scope>
    <source>
        <strain evidence="16">Lst14</strain>
    </source>
</reference>
<comment type="subcellular location">
    <subcellularLocation>
        <location evidence="2 12">Cytoplasm</location>
        <location evidence="2 12">Cytosol</location>
    </subcellularLocation>
</comment>
<evidence type="ECO:0000256" key="7">
    <source>
        <dbReference type="ARBA" id="ARBA00022723"/>
    </source>
</evidence>
<dbReference type="InParanoid" id="A0A482X1D0"/>
<dbReference type="SMART" id="SM00678">
    <property type="entry name" value="WWE"/>
    <property type="match status" value="1"/>
</dbReference>
<protein>
    <recommendedName>
        <fullName evidence="12">E3 ubiquitin-protein ligase</fullName>
        <ecNumber evidence="12">2.3.2.27</ecNumber>
    </recommendedName>
</protein>
<dbReference type="Gene3D" id="3.30.720.50">
    <property type="match status" value="1"/>
</dbReference>
<comment type="caution">
    <text evidence="16">The sequence shown here is derived from an EMBL/GenBank/DDBJ whole genome shotgun (WGS) entry which is preliminary data.</text>
</comment>
<dbReference type="Pfam" id="PF00097">
    <property type="entry name" value="zf-C3HC4"/>
    <property type="match status" value="1"/>
</dbReference>
<dbReference type="Proteomes" id="UP000291343">
    <property type="component" value="Unassembled WGS sequence"/>
</dbReference>
<keyword evidence="8 11" id="KW-0863">Zinc-finger</keyword>
<dbReference type="GO" id="GO:0061630">
    <property type="term" value="F:ubiquitin protein ligase activity"/>
    <property type="evidence" value="ECO:0007669"/>
    <property type="project" value="UniProtKB-UniRule"/>
</dbReference>
<evidence type="ECO:0000313" key="16">
    <source>
        <dbReference type="EMBL" id="RZF39665.1"/>
    </source>
</evidence>
<accession>A0A482X1D0</accession>
<dbReference type="Gene3D" id="3.30.40.10">
    <property type="entry name" value="Zinc/RING finger domain, C3HC4 (zinc finger)"/>
    <property type="match status" value="1"/>
</dbReference>
<dbReference type="PANTHER" id="PTHR13417">
    <property type="entry name" value="E3 UBIQUITIN-PROTEIN LIGASE RNF146"/>
    <property type="match status" value="1"/>
</dbReference>
<organism evidence="16 17">
    <name type="scientific">Laodelphax striatellus</name>
    <name type="common">Small brown planthopper</name>
    <name type="synonym">Delphax striatella</name>
    <dbReference type="NCBI Taxonomy" id="195883"/>
    <lineage>
        <taxon>Eukaryota</taxon>
        <taxon>Metazoa</taxon>
        <taxon>Ecdysozoa</taxon>
        <taxon>Arthropoda</taxon>
        <taxon>Hexapoda</taxon>
        <taxon>Insecta</taxon>
        <taxon>Pterygota</taxon>
        <taxon>Neoptera</taxon>
        <taxon>Paraneoptera</taxon>
        <taxon>Hemiptera</taxon>
        <taxon>Auchenorrhyncha</taxon>
        <taxon>Fulgoroidea</taxon>
        <taxon>Delphacidae</taxon>
        <taxon>Criomorphinae</taxon>
        <taxon>Laodelphax</taxon>
    </lineage>
</organism>
<dbReference type="SMR" id="A0A482X1D0"/>
<evidence type="ECO:0000256" key="5">
    <source>
        <dbReference type="ARBA" id="ARBA00022679"/>
    </source>
</evidence>
<comment type="domain">
    <text evidence="12">The WWE domain mediates non-covalent poly(ADP-ribose)-binding.</text>
</comment>
<evidence type="ECO:0000256" key="3">
    <source>
        <dbReference type="ARBA" id="ARBA00004906"/>
    </source>
</evidence>
<dbReference type="SUPFAM" id="SSF117839">
    <property type="entry name" value="WWE domain"/>
    <property type="match status" value="1"/>
</dbReference>
<dbReference type="PROSITE" id="PS00518">
    <property type="entry name" value="ZF_RING_1"/>
    <property type="match status" value="1"/>
</dbReference>
<comment type="pathway">
    <text evidence="3 12">Protein modification; protein ubiquitination.</text>
</comment>
<dbReference type="SMART" id="SM00184">
    <property type="entry name" value="RING"/>
    <property type="match status" value="1"/>
</dbReference>
<proteinExistence type="predicted"/>
<evidence type="ECO:0000259" key="14">
    <source>
        <dbReference type="PROSITE" id="PS50089"/>
    </source>
</evidence>
<dbReference type="OrthoDB" id="10065815at2759"/>
<feature type="compositionally biased region" description="Low complexity" evidence="13">
    <location>
        <begin position="104"/>
        <end position="119"/>
    </location>
</feature>
<evidence type="ECO:0000256" key="13">
    <source>
        <dbReference type="SAM" id="MobiDB-lite"/>
    </source>
</evidence>
<dbReference type="CDD" id="cd16546">
    <property type="entry name" value="RING-HC_RNF146"/>
    <property type="match status" value="1"/>
</dbReference>
<evidence type="ECO:0000256" key="2">
    <source>
        <dbReference type="ARBA" id="ARBA00004514"/>
    </source>
</evidence>
<comment type="function">
    <text evidence="12">E3 ubiquitin-protein ligase that specifically binds poly-ADP-ribosylated proteins and mediates their ubiquitination and subsequent degradation.</text>
</comment>
<evidence type="ECO:0000256" key="11">
    <source>
        <dbReference type="PROSITE-ProRule" id="PRU00175"/>
    </source>
</evidence>
<dbReference type="InterPro" id="IPR001841">
    <property type="entry name" value="Znf_RING"/>
</dbReference>
<feature type="domain" description="WWE" evidence="15">
    <location>
        <begin position="117"/>
        <end position="193"/>
    </location>
</feature>
<dbReference type="PANTHER" id="PTHR13417:SF2">
    <property type="entry name" value="E3 UBIQUITIN-PROTEIN LIGASE RNF146"/>
    <property type="match status" value="1"/>
</dbReference>
<comment type="PTM">
    <text evidence="12">Ubiquitinated; autoubiquitinated.</text>
</comment>
<dbReference type="InterPro" id="IPR018123">
    <property type="entry name" value="WWE-dom_subgr"/>
</dbReference>
<dbReference type="PROSITE" id="PS50918">
    <property type="entry name" value="WWE"/>
    <property type="match status" value="1"/>
</dbReference>
<dbReference type="InterPro" id="IPR033509">
    <property type="entry name" value="RNF146"/>
</dbReference>
<dbReference type="FunFam" id="3.30.720.50:FF:000003">
    <property type="entry name" value="E3 ubiquitin-protein ligase RNF146"/>
    <property type="match status" value="1"/>
</dbReference>
<dbReference type="GO" id="GO:0005634">
    <property type="term" value="C:nucleus"/>
    <property type="evidence" value="ECO:0007669"/>
    <property type="project" value="TreeGrafter"/>
</dbReference>
<dbReference type="EC" id="2.3.2.27" evidence="12"/>
<feature type="region of interest" description="Disordered" evidence="13">
    <location>
        <begin position="101"/>
        <end position="126"/>
    </location>
</feature>
<dbReference type="SUPFAM" id="SSF57850">
    <property type="entry name" value="RING/U-box"/>
    <property type="match status" value="1"/>
</dbReference>
<dbReference type="Pfam" id="PF02825">
    <property type="entry name" value="WWE"/>
    <property type="match status" value="1"/>
</dbReference>
<comment type="catalytic activity">
    <reaction evidence="1 12">
        <text>S-ubiquitinyl-[E2 ubiquitin-conjugating enzyme]-L-cysteine + [acceptor protein]-L-lysine = [E2 ubiquitin-conjugating enzyme]-L-cysteine + N(6)-ubiquitinyl-[acceptor protein]-L-lysine.</text>
        <dbReference type="EC" id="2.3.2.27"/>
    </reaction>
</comment>
<keyword evidence="6" id="KW-0879">Wnt signaling pathway</keyword>
<evidence type="ECO:0000313" key="17">
    <source>
        <dbReference type="Proteomes" id="UP000291343"/>
    </source>
</evidence>
<dbReference type="InterPro" id="IPR013083">
    <property type="entry name" value="Znf_RING/FYVE/PHD"/>
</dbReference>
<dbReference type="UniPathway" id="UPA00143"/>
<dbReference type="InterPro" id="IPR018957">
    <property type="entry name" value="Znf_C3HC4_RING-type"/>
</dbReference>
<dbReference type="InterPro" id="IPR044110">
    <property type="entry name" value="RING-HC_RNF146"/>
</dbReference>
<dbReference type="GO" id="GO:0005829">
    <property type="term" value="C:cytosol"/>
    <property type="evidence" value="ECO:0007669"/>
    <property type="project" value="UniProtKB-SubCell"/>
</dbReference>
<dbReference type="InterPro" id="IPR004170">
    <property type="entry name" value="WWE_dom"/>
</dbReference>
<dbReference type="GO" id="GO:0006511">
    <property type="term" value="P:ubiquitin-dependent protein catabolic process"/>
    <property type="evidence" value="ECO:0007669"/>
    <property type="project" value="UniProtKB-UniRule"/>
</dbReference>
<keyword evidence="9 12" id="KW-0833">Ubl conjugation pathway</keyword>
<keyword evidence="10 12" id="KW-0862">Zinc</keyword>
<evidence type="ECO:0000256" key="9">
    <source>
        <dbReference type="ARBA" id="ARBA00022786"/>
    </source>
</evidence>
<dbReference type="STRING" id="195883.A0A482X1D0"/>
<dbReference type="InterPro" id="IPR037197">
    <property type="entry name" value="WWE_dom_sf"/>
</dbReference>